<protein>
    <submittedName>
        <fullName evidence="3">Diguanylate cyclase</fullName>
    </submittedName>
</protein>
<reference evidence="3 4" key="1">
    <citation type="submission" date="2014-08" db="EMBL/GenBank/DDBJ databases">
        <title>Draft genome sequence of a novel L-asparaginase producing marine bacterium, Halomonas campaniensis.</title>
        <authorList>
            <person name="Sundarakrishnan B."/>
            <person name="Moushumi Priya A."/>
            <person name="Raman G."/>
            <person name="Sakthivel N."/>
            <person name="Park S."/>
            <person name="Jayachandran S."/>
        </authorList>
    </citation>
    <scope>NUCLEOTIDE SEQUENCE [LARGE SCALE GENOMIC DNA]</scope>
    <source>
        <strain evidence="3 4">SK03</strain>
    </source>
</reference>
<dbReference type="InterPro" id="IPR000014">
    <property type="entry name" value="PAS"/>
</dbReference>
<comment type="caution">
    <text evidence="3">The sequence shown here is derived from an EMBL/GenBank/DDBJ whole genome shotgun (WGS) entry which is preliminary data.</text>
</comment>
<feature type="transmembrane region" description="Helical" evidence="1">
    <location>
        <begin position="20"/>
        <end position="39"/>
    </location>
</feature>
<dbReference type="Gene3D" id="3.30.450.20">
    <property type="entry name" value="PAS domain"/>
    <property type="match status" value="1"/>
</dbReference>
<name>A0A246S3D7_9GAMM</name>
<feature type="non-terminal residue" evidence="3">
    <location>
        <position position="1"/>
    </location>
</feature>
<dbReference type="NCBIfam" id="TIGR00254">
    <property type="entry name" value="GGDEF"/>
    <property type="match status" value="1"/>
</dbReference>
<dbReference type="EMBL" id="JPUA01000011">
    <property type="protein sequence ID" value="OWV30921.1"/>
    <property type="molecule type" value="Genomic_DNA"/>
</dbReference>
<organism evidence="3 4">
    <name type="scientific">Halomonas campaniensis</name>
    <dbReference type="NCBI Taxonomy" id="213554"/>
    <lineage>
        <taxon>Bacteria</taxon>
        <taxon>Pseudomonadati</taxon>
        <taxon>Pseudomonadota</taxon>
        <taxon>Gammaproteobacteria</taxon>
        <taxon>Oceanospirillales</taxon>
        <taxon>Halomonadaceae</taxon>
        <taxon>Halomonas</taxon>
    </lineage>
</organism>
<dbReference type="CDD" id="cd01949">
    <property type="entry name" value="GGDEF"/>
    <property type="match status" value="1"/>
</dbReference>
<dbReference type="InterPro" id="IPR043128">
    <property type="entry name" value="Rev_trsase/Diguanyl_cyclase"/>
</dbReference>
<dbReference type="InterPro" id="IPR000160">
    <property type="entry name" value="GGDEF_dom"/>
</dbReference>
<dbReference type="Gene3D" id="3.30.70.270">
    <property type="match status" value="1"/>
</dbReference>
<dbReference type="InterPro" id="IPR052155">
    <property type="entry name" value="Biofilm_reg_signaling"/>
</dbReference>
<dbReference type="NCBIfam" id="TIGR00229">
    <property type="entry name" value="sensory_box"/>
    <property type="match status" value="1"/>
</dbReference>
<feature type="domain" description="GGDEF" evidence="2">
    <location>
        <begin position="224"/>
        <end position="362"/>
    </location>
</feature>
<proteinExistence type="predicted"/>
<evidence type="ECO:0000256" key="1">
    <source>
        <dbReference type="SAM" id="Phobius"/>
    </source>
</evidence>
<dbReference type="Pfam" id="PF00990">
    <property type="entry name" value="GGDEF"/>
    <property type="match status" value="1"/>
</dbReference>
<dbReference type="RefSeq" id="WP_240513136.1">
    <property type="nucleotide sequence ID" value="NZ_JPUA01000011.1"/>
</dbReference>
<dbReference type="AlphaFoldDB" id="A0A246S3D7"/>
<keyword evidence="4" id="KW-1185">Reference proteome</keyword>
<gene>
    <name evidence="3" type="ORF">JI62_04650</name>
</gene>
<evidence type="ECO:0000259" key="2">
    <source>
        <dbReference type="PROSITE" id="PS50887"/>
    </source>
</evidence>
<dbReference type="InterPro" id="IPR013656">
    <property type="entry name" value="PAS_4"/>
</dbReference>
<dbReference type="SUPFAM" id="SSF55073">
    <property type="entry name" value="Nucleotide cyclase"/>
    <property type="match status" value="1"/>
</dbReference>
<evidence type="ECO:0000313" key="4">
    <source>
        <dbReference type="Proteomes" id="UP000197334"/>
    </source>
</evidence>
<keyword evidence="1" id="KW-0812">Transmembrane</keyword>
<keyword evidence="1" id="KW-1133">Transmembrane helix</keyword>
<dbReference type="Pfam" id="PF08448">
    <property type="entry name" value="PAS_4"/>
    <property type="match status" value="1"/>
</dbReference>
<accession>A0A246S3D7</accession>
<dbReference type="PANTHER" id="PTHR44757:SF2">
    <property type="entry name" value="BIOFILM ARCHITECTURE MAINTENANCE PROTEIN MBAA"/>
    <property type="match status" value="1"/>
</dbReference>
<sequence>LFFILPIAIPLQLLFIFSDAPTHTMIGILLGVFVSLLIATSHRLGRLIHNNIELRLTMAARETQLIESENRYLSIFQHSPLGVLHFDRNGCVTDCNNKLLEILSIDPARLQGVSMRKGADADVVSAVQNALDKGAGYYEGTLLMPFLSNRAEGTPVRAFFNGVHSVDDEIVGGVVIVEDFTERKRNEEMIYRQANYDALTDLPNRRLFIERLEALCGKKQTETQRGLLMFLDLDRFKLINDTWGHATGDDLLVQVARRLERCLSEGDMAARLSGDEFVLLAMFEEETEATLEARAERYMHEVQQVLSPPYRLASHDTEVTPSIGYTCFTTADCDHEEVLKQADIAMYCAKTEGRARLCRYQPWMRDKMQ</sequence>
<dbReference type="Proteomes" id="UP000197334">
    <property type="component" value="Unassembled WGS sequence"/>
</dbReference>
<dbReference type="PROSITE" id="PS50887">
    <property type="entry name" value="GGDEF"/>
    <property type="match status" value="1"/>
</dbReference>
<evidence type="ECO:0000313" key="3">
    <source>
        <dbReference type="EMBL" id="OWV30921.1"/>
    </source>
</evidence>
<dbReference type="PANTHER" id="PTHR44757">
    <property type="entry name" value="DIGUANYLATE CYCLASE DGCP"/>
    <property type="match status" value="1"/>
</dbReference>
<dbReference type="InterPro" id="IPR035965">
    <property type="entry name" value="PAS-like_dom_sf"/>
</dbReference>
<dbReference type="SMART" id="SM00267">
    <property type="entry name" value="GGDEF"/>
    <property type="match status" value="1"/>
</dbReference>
<dbReference type="InterPro" id="IPR029787">
    <property type="entry name" value="Nucleotide_cyclase"/>
</dbReference>
<dbReference type="SUPFAM" id="SSF55785">
    <property type="entry name" value="PYP-like sensor domain (PAS domain)"/>
    <property type="match status" value="1"/>
</dbReference>
<keyword evidence="1" id="KW-0472">Membrane</keyword>